<evidence type="ECO:0000259" key="3">
    <source>
        <dbReference type="PROSITE" id="PS50109"/>
    </source>
</evidence>
<dbReference type="OrthoDB" id="303614at2759"/>
<organism evidence="5 6">
    <name type="scientific">Chara braunii</name>
    <name type="common">Braun's stonewort</name>
    <dbReference type="NCBI Taxonomy" id="69332"/>
    <lineage>
        <taxon>Eukaryota</taxon>
        <taxon>Viridiplantae</taxon>
        <taxon>Streptophyta</taxon>
        <taxon>Charophyceae</taxon>
        <taxon>Charales</taxon>
        <taxon>Characeae</taxon>
        <taxon>Chara</taxon>
    </lineage>
</organism>
<accession>A0A388JJG7</accession>
<dbReference type="SUPFAM" id="SSF52172">
    <property type="entry name" value="CheY-like"/>
    <property type="match status" value="2"/>
</dbReference>
<gene>
    <name evidence="5" type="ORF">CBR_g74916</name>
</gene>
<dbReference type="PROSITE" id="PS50110">
    <property type="entry name" value="RESPONSE_REGULATORY"/>
    <property type="match status" value="2"/>
</dbReference>
<feature type="domain" description="Response regulatory" evidence="4">
    <location>
        <begin position="98"/>
        <end position="257"/>
    </location>
</feature>
<dbReference type="AlphaFoldDB" id="A0A388JJG7"/>
<sequence>IPYDAQSRIFKPFMQADSSTSRHYGGTGIGLSISQRLVELMGGSMTFTSIPDVGTTFKFDVYLEKEEKLPCQSKAPASMMPISQQRLPEEASRLAGLVALIVDDRPVRQLVTSTYLRRLGMDVEIAATVEQAVDTVQRLGVARGGSMGSGGITPGTKSSTGISVVLVDCNASMWTQSGFEVAEALASIDSGIAIPAGHGNASPGKVVAGPFPAVPIIFITKKPDPVLEPKVKKTASAMIVLKPLRRASLCMALIQVIGLVTNAGGKLRGGSGKMGLSMAIKALLKGKKFLVCDDNMVNRRVASKMLEKYGGETVCVESGLKALDVMRNPDHGIDMVLMDVQVRYGGEIGRLAQVGYGREIGRLVQVQHDRQVGGVGGFRNGRKIGNRPGLRGCVQIWCAA</sequence>
<feature type="modified residue" description="4-aspartylphosphate" evidence="2">
    <location>
        <position position="339"/>
    </location>
</feature>
<dbReference type="InterPro" id="IPR036890">
    <property type="entry name" value="HATPase_C_sf"/>
</dbReference>
<dbReference type="InterPro" id="IPR004358">
    <property type="entry name" value="Sig_transdc_His_kin-like_C"/>
</dbReference>
<reference evidence="5 6" key="1">
    <citation type="journal article" date="2018" name="Cell">
        <title>The Chara Genome: Secondary Complexity and Implications for Plant Terrestrialization.</title>
        <authorList>
            <person name="Nishiyama T."/>
            <person name="Sakayama H."/>
            <person name="Vries J.D."/>
            <person name="Buschmann H."/>
            <person name="Saint-Marcoux D."/>
            <person name="Ullrich K.K."/>
            <person name="Haas F.B."/>
            <person name="Vanderstraeten L."/>
            <person name="Becker D."/>
            <person name="Lang D."/>
            <person name="Vosolsobe S."/>
            <person name="Rombauts S."/>
            <person name="Wilhelmsson P.K.I."/>
            <person name="Janitza P."/>
            <person name="Kern R."/>
            <person name="Heyl A."/>
            <person name="Rumpler F."/>
            <person name="Villalobos L.I.A.C."/>
            <person name="Clay J.M."/>
            <person name="Skokan R."/>
            <person name="Toyoda A."/>
            <person name="Suzuki Y."/>
            <person name="Kagoshima H."/>
            <person name="Schijlen E."/>
            <person name="Tajeshwar N."/>
            <person name="Catarino B."/>
            <person name="Hetherington A.J."/>
            <person name="Saltykova A."/>
            <person name="Bonnot C."/>
            <person name="Breuninger H."/>
            <person name="Symeonidi A."/>
            <person name="Radhakrishnan G.V."/>
            <person name="Van Nieuwerburgh F."/>
            <person name="Deforce D."/>
            <person name="Chang C."/>
            <person name="Karol K.G."/>
            <person name="Hedrich R."/>
            <person name="Ulvskov P."/>
            <person name="Glockner G."/>
            <person name="Delwiche C.F."/>
            <person name="Petrasek J."/>
            <person name="Van de Peer Y."/>
            <person name="Friml J."/>
            <person name="Beilby M."/>
            <person name="Dolan L."/>
            <person name="Kohara Y."/>
            <person name="Sugano S."/>
            <person name="Fujiyama A."/>
            <person name="Delaux P.-M."/>
            <person name="Quint M."/>
            <person name="TheiBen G."/>
            <person name="Hagemann M."/>
            <person name="Harholt J."/>
            <person name="Dunand C."/>
            <person name="Zachgo S."/>
            <person name="Langdale J."/>
            <person name="Maumus F."/>
            <person name="Straeten D.V.D."/>
            <person name="Gould S.B."/>
            <person name="Rensing S.A."/>
        </authorList>
    </citation>
    <scope>NUCLEOTIDE SEQUENCE [LARGE SCALE GENOMIC DNA]</scope>
    <source>
        <strain evidence="5 6">S276</strain>
    </source>
</reference>
<evidence type="ECO:0000313" key="6">
    <source>
        <dbReference type="Proteomes" id="UP000265515"/>
    </source>
</evidence>
<dbReference type="InterPro" id="IPR056839">
    <property type="entry name" value="Receiver_AHK4/CRE1_1st"/>
</dbReference>
<dbReference type="SUPFAM" id="SSF55874">
    <property type="entry name" value="ATPase domain of HSP90 chaperone/DNA topoisomerase II/histidine kinase"/>
    <property type="match status" value="1"/>
</dbReference>
<dbReference type="InterPro" id="IPR011006">
    <property type="entry name" value="CheY-like_superfamily"/>
</dbReference>
<dbReference type="GO" id="GO:0004672">
    <property type="term" value="F:protein kinase activity"/>
    <property type="evidence" value="ECO:0007669"/>
    <property type="project" value="UniProtKB-ARBA"/>
</dbReference>
<evidence type="ECO:0000256" key="1">
    <source>
        <dbReference type="ARBA" id="ARBA00022553"/>
    </source>
</evidence>
<dbReference type="Pfam" id="PF02518">
    <property type="entry name" value="HATPase_c"/>
    <property type="match status" value="1"/>
</dbReference>
<dbReference type="GO" id="GO:0000160">
    <property type="term" value="P:phosphorelay signal transduction system"/>
    <property type="evidence" value="ECO:0007669"/>
    <property type="project" value="InterPro"/>
</dbReference>
<dbReference type="Gene3D" id="3.40.50.2300">
    <property type="match status" value="2"/>
</dbReference>
<protein>
    <recommendedName>
        <fullName evidence="7">Histidine kinase</fullName>
    </recommendedName>
</protein>
<dbReference type="InterPro" id="IPR001789">
    <property type="entry name" value="Sig_transdc_resp-reg_receiver"/>
</dbReference>
<dbReference type="Proteomes" id="UP000265515">
    <property type="component" value="Unassembled WGS sequence"/>
</dbReference>
<comment type="caution">
    <text evidence="5">The sequence shown here is derived from an EMBL/GenBank/DDBJ whole genome shotgun (WGS) entry which is preliminary data.</text>
</comment>
<dbReference type="PANTHER" id="PTHR45339">
    <property type="entry name" value="HYBRID SIGNAL TRANSDUCTION HISTIDINE KINASE J"/>
    <property type="match status" value="1"/>
</dbReference>
<feature type="modified residue" description="4-aspartylphosphate" evidence="2">
    <location>
        <position position="168"/>
    </location>
</feature>
<feature type="non-terminal residue" evidence="5">
    <location>
        <position position="1"/>
    </location>
</feature>
<name>A0A388JJG7_CHABU</name>
<evidence type="ECO:0000256" key="2">
    <source>
        <dbReference type="PROSITE-ProRule" id="PRU00169"/>
    </source>
</evidence>
<evidence type="ECO:0008006" key="7">
    <source>
        <dbReference type="Google" id="ProtNLM"/>
    </source>
</evidence>
<dbReference type="PROSITE" id="PS50109">
    <property type="entry name" value="HIS_KIN"/>
    <property type="match status" value="1"/>
</dbReference>
<feature type="domain" description="Response regulatory" evidence="4">
    <location>
        <begin position="288"/>
        <end position="400"/>
    </location>
</feature>
<dbReference type="Gene3D" id="3.30.565.10">
    <property type="entry name" value="Histidine kinase-like ATPase, C-terminal domain"/>
    <property type="match status" value="1"/>
</dbReference>
<dbReference type="EMBL" id="BFEA01002504">
    <property type="protein sequence ID" value="GBG41749.1"/>
    <property type="molecule type" value="Genomic_DNA"/>
</dbReference>
<keyword evidence="6" id="KW-1185">Reference proteome</keyword>
<dbReference type="PANTHER" id="PTHR45339:SF6">
    <property type="entry name" value="SENSORY HISTIDINE PROTEIN KINASE"/>
    <property type="match status" value="1"/>
</dbReference>
<dbReference type="Pfam" id="PF24896">
    <property type="entry name" value="Receiver_CRE1"/>
    <property type="match status" value="1"/>
</dbReference>
<dbReference type="OMA" id="ETVCVES"/>
<keyword evidence="1 2" id="KW-0597">Phosphoprotein</keyword>
<feature type="domain" description="Histidine kinase" evidence="3">
    <location>
        <begin position="1"/>
        <end position="65"/>
    </location>
</feature>
<dbReference type="InterPro" id="IPR005467">
    <property type="entry name" value="His_kinase_dom"/>
</dbReference>
<evidence type="ECO:0000259" key="4">
    <source>
        <dbReference type="PROSITE" id="PS50110"/>
    </source>
</evidence>
<dbReference type="PRINTS" id="PR00344">
    <property type="entry name" value="BCTRLSENSOR"/>
</dbReference>
<evidence type="ECO:0000313" key="5">
    <source>
        <dbReference type="EMBL" id="GBG41749.1"/>
    </source>
</evidence>
<dbReference type="STRING" id="69332.A0A388JJG7"/>
<proteinExistence type="predicted"/>
<dbReference type="InterPro" id="IPR003594">
    <property type="entry name" value="HATPase_dom"/>
</dbReference>
<dbReference type="Gramene" id="GBG41749">
    <property type="protein sequence ID" value="GBG41749"/>
    <property type="gene ID" value="CBR_g74916"/>
</dbReference>